<keyword evidence="4 8" id="KW-0812">Transmembrane</keyword>
<evidence type="ECO:0000256" key="6">
    <source>
        <dbReference type="ARBA" id="ARBA00023136"/>
    </source>
</evidence>
<reference evidence="9 10" key="1">
    <citation type="submission" date="2015-01" db="EMBL/GenBank/DDBJ databases">
        <title>The Genome Sequence of Cryptococcus gattii EJB2.</title>
        <authorList>
            <consortium name="The Broad Institute Genomics Platform"/>
            <person name="Cuomo C."/>
            <person name="Litvintseva A."/>
            <person name="Chen Y."/>
            <person name="Heitman J."/>
            <person name="Sun S."/>
            <person name="Springer D."/>
            <person name="Dromer F."/>
            <person name="Young S."/>
            <person name="Zeng Q."/>
            <person name="Gargeya S."/>
            <person name="Abouelleil A."/>
            <person name="Alvarado L."/>
            <person name="Chapman S.B."/>
            <person name="Gainer-Dewar J."/>
            <person name="Goldberg J."/>
            <person name="Griggs A."/>
            <person name="Gujja S."/>
            <person name="Hansen M."/>
            <person name="Howarth C."/>
            <person name="Imamovic A."/>
            <person name="Larimer J."/>
            <person name="Murphy C."/>
            <person name="Naylor J."/>
            <person name="Pearson M."/>
            <person name="Priest M."/>
            <person name="Roberts A."/>
            <person name="Saif S."/>
            <person name="Shea T."/>
            <person name="Sykes S."/>
            <person name="Wortman J."/>
            <person name="Nusbaum C."/>
            <person name="Birren B."/>
        </authorList>
    </citation>
    <scope>NUCLEOTIDE SEQUENCE [LARGE SCALE GENOMIC DNA]</scope>
    <source>
        <strain evidence="9 10">EJB2</strain>
    </source>
</reference>
<dbReference type="Pfam" id="PF03239">
    <property type="entry name" value="FTR1"/>
    <property type="match status" value="1"/>
</dbReference>
<keyword evidence="3" id="KW-0410">Iron transport</keyword>
<evidence type="ECO:0000256" key="3">
    <source>
        <dbReference type="ARBA" id="ARBA00022496"/>
    </source>
</evidence>
<feature type="transmembrane region" description="Helical" evidence="8">
    <location>
        <begin position="71"/>
        <end position="95"/>
    </location>
</feature>
<evidence type="ECO:0000256" key="1">
    <source>
        <dbReference type="ARBA" id="ARBA00004141"/>
    </source>
</evidence>
<feature type="region of interest" description="Disordered" evidence="7">
    <location>
        <begin position="398"/>
        <end position="444"/>
    </location>
</feature>
<dbReference type="PANTHER" id="PTHR31632">
    <property type="entry name" value="IRON TRANSPORTER FTH1"/>
    <property type="match status" value="1"/>
</dbReference>
<sequence length="444" mass="48946">MAKNLFSVTIFFIVFRETIEAAIIVSVLLSFVEQLMVSGGLENESAQVERLSEEEEIKKTKRILRRMRIQIWAGTLTGFVIAVAVGAAFIAVWYTTLTDLWSNTEELWEGIFSLIACIIIYVMGLTFLKMDQSRVKWRIKLSEAFAHRAGKALFSFRGNNEDGEPERQLTEEQLAEERAMKKKARSGKYAIFFLPFITVVREGLEAIVFVGGVSLGQDGTSIPIAAIVGLVAGIFVGWCIYRTGSTLALHWFLIVSTCFLFLIGSGLFSKGVYDFEYYRFSSAVGSDVSESGNGPGSFQVAGNVWHLEYGNPEPGAVGTNGGWQIFNAILGWNNTASLGSILSYCFYWIAVIIGLAVMKWHEGRITVFGRGSKAHSRIQARAELKRVAEAQAVETGAAEGQALGGFERQHEGSSEEGTVRNTVHLDKNDDSHDVTLTPTTEKSL</sequence>
<dbReference type="InterPro" id="IPR004923">
    <property type="entry name" value="FTR1/Fip1/EfeU"/>
</dbReference>
<name>A0ABR5C2C7_9TREE</name>
<evidence type="ECO:0000313" key="9">
    <source>
        <dbReference type="EMBL" id="KIR81819.1"/>
    </source>
</evidence>
<feature type="compositionally biased region" description="Polar residues" evidence="7">
    <location>
        <begin position="434"/>
        <end position="444"/>
    </location>
</feature>
<keyword evidence="5 8" id="KW-1133">Transmembrane helix</keyword>
<proteinExistence type="inferred from homology"/>
<evidence type="ECO:0000256" key="8">
    <source>
        <dbReference type="SAM" id="Phobius"/>
    </source>
</evidence>
<keyword evidence="3" id="KW-0813">Transport</keyword>
<dbReference type="PANTHER" id="PTHR31632:SF2">
    <property type="entry name" value="PLASMA MEMBRANE IRON PERMEASE"/>
    <property type="match status" value="1"/>
</dbReference>
<comment type="similarity">
    <text evidence="2">Belongs to the oxidase-dependent Fe transporter (OFeT) (TC 9.A.10.1) family.</text>
</comment>
<evidence type="ECO:0000256" key="5">
    <source>
        <dbReference type="ARBA" id="ARBA00022989"/>
    </source>
</evidence>
<keyword evidence="10" id="KW-1185">Reference proteome</keyword>
<gene>
    <name evidence="9" type="ORF">I306_01129</name>
</gene>
<dbReference type="Proteomes" id="UP000054272">
    <property type="component" value="Unassembled WGS sequence"/>
</dbReference>
<feature type="compositionally biased region" description="Basic and acidic residues" evidence="7">
    <location>
        <begin position="423"/>
        <end position="433"/>
    </location>
</feature>
<feature type="transmembrane region" description="Helical" evidence="8">
    <location>
        <begin position="222"/>
        <end position="241"/>
    </location>
</feature>
<feature type="transmembrane region" description="Helical" evidence="8">
    <location>
        <begin position="341"/>
        <end position="360"/>
    </location>
</feature>
<keyword evidence="3" id="KW-0408">Iron</keyword>
<feature type="transmembrane region" description="Helical" evidence="8">
    <location>
        <begin position="107"/>
        <end position="128"/>
    </location>
</feature>
<protein>
    <submittedName>
        <fullName evidence="9">High-affinity iron transporter</fullName>
    </submittedName>
</protein>
<feature type="transmembrane region" description="Helical" evidence="8">
    <location>
        <begin position="189"/>
        <end position="210"/>
    </location>
</feature>
<feature type="transmembrane region" description="Helical" evidence="8">
    <location>
        <begin position="6"/>
        <end position="32"/>
    </location>
</feature>
<evidence type="ECO:0000256" key="2">
    <source>
        <dbReference type="ARBA" id="ARBA00008333"/>
    </source>
</evidence>
<comment type="subcellular location">
    <subcellularLocation>
        <location evidence="1">Membrane</location>
        <topology evidence="1">Multi-pass membrane protein</topology>
    </subcellularLocation>
</comment>
<accession>A0ABR5C2C7</accession>
<dbReference type="EMBL" id="KN848586">
    <property type="protein sequence ID" value="KIR81819.1"/>
    <property type="molecule type" value="Genomic_DNA"/>
</dbReference>
<keyword evidence="6 8" id="KW-0472">Membrane</keyword>
<keyword evidence="3" id="KW-0406">Ion transport</keyword>
<evidence type="ECO:0000313" key="10">
    <source>
        <dbReference type="Proteomes" id="UP000054272"/>
    </source>
</evidence>
<feature type="transmembrane region" description="Helical" evidence="8">
    <location>
        <begin position="248"/>
        <end position="268"/>
    </location>
</feature>
<evidence type="ECO:0000256" key="4">
    <source>
        <dbReference type="ARBA" id="ARBA00022692"/>
    </source>
</evidence>
<evidence type="ECO:0000256" key="7">
    <source>
        <dbReference type="SAM" id="MobiDB-lite"/>
    </source>
</evidence>
<organism evidence="9 10">
    <name type="scientific">Cryptococcus gattii EJB2</name>
    <dbReference type="NCBI Taxonomy" id="1296103"/>
    <lineage>
        <taxon>Eukaryota</taxon>
        <taxon>Fungi</taxon>
        <taxon>Dikarya</taxon>
        <taxon>Basidiomycota</taxon>
        <taxon>Agaricomycotina</taxon>
        <taxon>Tremellomycetes</taxon>
        <taxon>Tremellales</taxon>
        <taxon>Cryptococcaceae</taxon>
        <taxon>Cryptococcus</taxon>
        <taxon>Cryptococcus gattii species complex</taxon>
    </lineage>
</organism>